<protein>
    <submittedName>
        <fullName evidence="1">Uncharacterized protein</fullName>
    </submittedName>
</protein>
<dbReference type="AlphaFoldDB" id="A0A4P9ZRR7"/>
<dbReference type="Proteomes" id="UP000268162">
    <property type="component" value="Unassembled WGS sequence"/>
</dbReference>
<name>A0A4P9ZRR7_9FUNG</name>
<sequence length="477" mass="54455">MYIRVFSIFSYTAVLVTTLNAAIISIEQLSGFISKLPSELQNEVANQLPLGDFARRVHFFQHDPVLNYSNLNNRINKFLNNAIRDFELVSNNPDKNPKVETRIQNFKKEFYNLSQLESWSAFMSNFLDIYKDWQPIDLSDQEARLGIVLPWLQWRVAFLDFVRTSQTNPLLEETNWRIVNLETFSSYELALNFPLASYANAKTLGALDRIYRIISVNSKFEADSSEVIESHFGVQLPAIQLTDELSRSAPSFQTTIELTLVLAVWRLYRRGDTGQVEKFIDTIWQRATVLENGHRGISPLGGSTVFLLVLLAALYQDHVMLHLLSPKLLTMEIYTANFRTTRSATVRLKWFVQCLDGWGLPTTAADFLRNSGLPFDRQSMVPDFCILSDYIGCPWLGLSPEGGFGIVVPLNLLESKSDVIQFLPDHLQEIHTSFMPIDDAKLCIYRESHPIIGTIWSTIKQAQMLIQGLRTLATYTH</sequence>
<evidence type="ECO:0000313" key="2">
    <source>
        <dbReference type="Proteomes" id="UP000268162"/>
    </source>
</evidence>
<keyword evidence="2" id="KW-1185">Reference proteome</keyword>
<proteinExistence type="predicted"/>
<accession>A0A4P9ZRR7</accession>
<dbReference type="EMBL" id="ML002767">
    <property type="protein sequence ID" value="RKP35868.1"/>
    <property type="molecule type" value="Genomic_DNA"/>
</dbReference>
<organism evidence="1 2">
    <name type="scientific">Dimargaris cristalligena</name>
    <dbReference type="NCBI Taxonomy" id="215637"/>
    <lineage>
        <taxon>Eukaryota</taxon>
        <taxon>Fungi</taxon>
        <taxon>Fungi incertae sedis</taxon>
        <taxon>Zoopagomycota</taxon>
        <taxon>Kickxellomycotina</taxon>
        <taxon>Dimargaritomycetes</taxon>
        <taxon>Dimargaritales</taxon>
        <taxon>Dimargaritaceae</taxon>
        <taxon>Dimargaris</taxon>
    </lineage>
</organism>
<reference evidence="2" key="1">
    <citation type="journal article" date="2018" name="Nat. Microbiol.">
        <title>Leveraging single-cell genomics to expand the fungal tree of life.</title>
        <authorList>
            <person name="Ahrendt S.R."/>
            <person name="Quandt C.A."/>
            <person name="Ciobanu D."/>
            <person name="Clum A."/>
            <person name="Salamov A."/>
            <person name="Andreopoulos B."/>
            <person name="Cheng J.F."/>
            <person name="Woyke T."/>
            <person name="Pelin A."/>
            <person name="Henrissat B."/>
            <person name="Reynolds N.K."/>
            <person name="Benny G.L."/>
            <person name="Smith M.E."/>
            <person name="James T.Y."/>
            <person name="Grigoriev I.V."/>
        </authorList>
    </citation>
    <scope>NUCLEOTIDE SEQUENCE [LARGE SCALE GENOMIC DNA]</scope>
    <source>
        <strain evidence="2">RSA 468</strain>
    </source>
</reference>
<evidence type="ECO:0000313" key="1">
    <source>
        <dbReference type="EMBL" id="RKP35868.1"/>
    </source>
</evidence>
<gene>
    <name evidence="1" type="ORF">BJ085DRAFT_36319</name>
</gene>